<comment type="pathway">
    <text evidence="5">Amino-acid degradation; L-arginine degradation via AST pathway; L-glutamate and succinate from L-arginine: step 5/5.</text>
</comment>
<dbReference type="Proteomes" id="UP000199040">
    <property type="component" value="Unassembled WGS sequence"/>
</dbReference>
<keyword evidence="10" id="KW-1185">Reference proteome</keyword>
<accession>A0A1I2YM16</accession>
<dbReference type="GO" id="GO:0008270">
    <property type="term" value="F:zinc ion binding"/>
    <property type="evidence" value="ECO:0007669"/>
    <property type="project" value="UniProtKB-UniRule"/>
</dbReference>
<dbReference type="PIRSF" id="PIRSF017020">
    <property type="entry name" value="AstE"/>
    <property type="match status" value="1"/>
</dbReference>
<evidence type="ECO:0000256" key="3">
    <source>
        <dbReference type="ARBA" id="ARBA00022801"/>
    </source>
</evidence>
<feature type="binding site" evidence="5">
    <location>
        <position position="62"/>
    </location>
    <ligand>
        <name>Zn(2+)</name>
        <dbReference type="ChEBI" id="CHEBI:29105"/>
    </ligand>
</feature>
<dbReference type="GO" id="GO:0016788">
    <property type="term" value="F:hydrolase activity, acting on ester bonds"/>
    <property type="evidence" value="ECO:0007669"/>
    <property type="project" value="UniProtKB-UniRule"/>
</dbReference>
<dbReference type="PANTHER" id="PTHR15162">
    <property type="entry name" value="ASPARTOACYLASE"/>
    <property type="match status" value="1"/>
</dbReference>
<protein>
    <recommendedName>
        <fullName evidence="5 6">Succinylglutamate desuccinylase</fullName>
        <ecNumber evidence="5 6">3.5.1.96</ecNumber>
    </recommendedName>
</protein>
<dbReference type="HAMAP" id="MF_00767">
    <property type="entry name" value="Arg_catab_AstE"/>
    <property type="match status" value="1"/>
</dbReference>
<feature type="domain" description="Succinylglutamate desuccinylase/Aspartoacylase catalytic" evidence="8">
    <location>
        <begin position="53"/>
        <end position="238"/>
    </location>
</feature>
<keyword evidence="2 5" id="KW-0479">Metal-binding</keyword>
<evidence type="ECO:0000256" key="2">
    <source>
        <dbReference type="ARBA" id="ARBA00022723"/>
    </source>
</evidence>
<dbReference type="EMBL" id="FOPY01000002">
    <property type="protein sequence ID" value="SFH26653.1"/>
    <property type="molecule type" value="Genomic_DNA"/>
</dbReference>
<feature type="active site" evidence="5">
    <location>
        <position position="216"/>
    </location>
</feature>
<dbReference type="AlphaFoldDB" id="A0A1I2YM16"/>
<comment type="catalytic activity">
    <reaction evidence="5">
        <text>N-succinyl-L-glutamate + H2O = L-glutamate + succinate</text>
        <dbReference type="Rhea" id="RHEA:15169"/>
        <dbReference type="ChEBI" id="CHEBI:15377"/>
        <dbReference type="ChEBI" id="CHEBI:29985"/>
        <dbReference type="ChEBI" id="CHEBI:30031"/>
        <dbReference type="ChEBI" id="CHEBI:58763"/>
        <dbReference type="EC" id="3.5.1.96"/>
    </reaction>
</comment>
<evidence type="ECO:0000313" key="10">
    <source>
        <dbReference type="Proteomes" id="UP000199040"/>
    </source>
</evidence>
<name>A0A1I2YM16_9GAMM</name>
<comment type="cofactor">
    <cofactor evidence="5">
        <name>Zn(2+)</name>
        <dbReference type="ChEBI" id="CHEBI:29105"/>
    </cofactor>
    <text evidence="5">Binds 1 zinc ion per subunit.</text>
</comment>
<dbReference type="Pfam" id="PF24827">
    <property type="entry name" value="AstE_AspA_cat"/>
    <property type="match status" value="1"/>
</dbReference>
<dbReference type="NCBIfam" id="TIGR03242">
    <property type="entry name" value="arg_catab_astE"/>
    <property type="match status" value="1"/>
</dbReference>
<evidence type="ECO:0000256" key="1">
    <source>
        <dbReference type="ARBA" id="ARBA00022503"/>
    </source>
</evidence>
<organism evidence="9 10">
    <name type="scientific">Modicisalibacter xianhensis</name>
    <dbReference type="NCBI Taxonomy" id="442341"/>
    <lineage>
        <taxon>Bacteria</taxon>
        <taxon>Pseudomonadati</taxon>
        <taxon>Pseudomonadota</taxon>
        <taxon>Gammaproteobacteria</taxon>
        <taxon>Oceanospirillales</taxon>
        <taxon>Halomonadaceae</taxon>
        <taxon>Modicisalibacter</taxon>
    </lineage>
</organism>
<evidence type="ECO:0000256" key="6">
    <source>
        <dbReference type="NCBIfam" id="TIGR03242"/>
    </source>
</evidence>
<keyword evidence="3 5" id="KW-0378">Hydrolase</keyword>
<evidence type="ECO:0000256" key="5">
    <source>
        <dbReference type="HAMAP-Rule" id="MF_00767"/>
    </source>
</evidence>
<keyword evidence="4 5" id="KW-0862">Zinc</keyword>
<evidence type="ECO:0000256" key="4">
    <source>
        <dbReference type="ARBA" id="ARBA00022833"/>
    </source>
</evidence>
<dbReference type="InterPro" id="IPR050178">
    <property type="entry name" value="AspA/AstE_fam"/>
</dbReference>
<comment type="function">
    <text evidence="5">Transforms N(2)-succinylglutamate into succinate and glutamate.</text>
</comment>
<dbReference type="InterPro" id="IPR055438">
    <property type="entry name" value="AstE_AspA_cat"/>
</dbReference>
<dbReference type="PANTHER" id="PTHR15162:SF7">
    <property type="entry name" value="SUCCINYLGLUTAMATE DESUCCINYLASE"/>
    <property type="match status" value="1"/>
</dbReference>
<dbReference type="Pfam" id="PF04952">
    <property type="entry name" value="AstE_AspA_hybrid"/>
    <property type="match status" value="1"/>
</dbReference>
<evidence type="ECO:0000259" key="8">
    <source>
        <dbReference type="Pfam" id="PF24827"/>
    </source>
</evidence>
<feature type="binding site" evidence="5">
    <location>
        <position position="153"/>
    </location>
    <ligand>
        <name>Zn(2+)</name>
        <dbReference type="ChEBI" id="CHEBI:29105"/>
    </ligand>
</feature>
<keyword evidence="1 5" id="KW-0056">Arginine metabolism</keyword>
<evidence type="ECO:0000259" key="7">
    <source>
        <dbReference type="Pfam" id="PF04952"/>
    </source>
</evidence>
<dbReference type="UniPathway" id="UPA00185">
    <property type="reaction ID" value="UER00283"/>
</dbReference>
<proteinExistence type="inferred from homology"/>
<dbReference type="InterPro" id="IPR016681">
    <property type="entry name" value="SuccinylGlu_desuccinylase"/>
</dbReference>
<dbReference type="SUPFAM" id="SSF53187">
    <property type="entry name" value="Zn-dependent exopeptidases"/>
    <property type="match status" value="1"/>
</dbReference>
<dbReference type="GO" id="GO:0019545">
    <property type="term" value="P:L-arginine catabolic process to succinate"/>
    <property type="evidence" value="ECO:0007669"/>
    <property type="project" value="UniProtKB-UniRule"/>
</dbReference>
<dbReference type="STRING" id="442341.SAMN04487959_10210"/>
<sequence length="334" mass="37313">MSGALAMLAEWLDLTLDGELPSDTQGRLPFGRYVLHGPGILELAPSSLQPQARAVIVSVGIHGNETAPIELLGEMLARLEAGLLRLGAPTLIILGNLPSIRAGQRFCETNLNRLFRRDQDEPGDEPQRARELMAAVDSFYARHSQPRLHYDLHTAIRDSRFPRFAVEPYADNGIHAEQWRWLAAADIQAVLHQHQHSWTFSHYSKHYYQAQAFTLELGKVHPFGENDLAVLRPMRQLLEALLEGREPPGADPDAMKFFTVAHELMRESEDFRLCFPDDTPNFSEFDVGTRLACDAKAGEFIVTEQPLAVVFPNAHVELGARAALLVRATTTPQN</sequence>
<feature type="binding site" evidence="5">
    <location>
        <position position="65"/>
    </location>
    <ligand>
        <name>Zn(2+)</name>
        <dbReference type="ChEBI" id="CHEBI:29105"/>
    </ligand>
</feature>
<dbReference type="GO" id="GO:0009017">
    <property type="term" value="F:succinylglutamate desuccinylase activity"/>
    <property type="evidence" value="ECO:0007669"/>
    <property type="project" value="UniProtKB-UniRule"/>
</dbReference>
<dbReference type="NCBIfam" id="NF003706">
    <property type="entry name" value="PRK05324.1"/>
    <property type="match status" value="1"/>
</dbReference>
<comment type="similarity">
    <text evidence="5">Belongs to the AspA/AstE family. Succinylglutamate desuccinylase subfamily.</text>
</comment>
<dbReference type="EC" id="3.5.1.96" evidence="5 6"/>
<evidence type="ECO:0000313" key="9">
    <source>
        <dbReference type="EMBL" id="SFH26653.1"/>
    </source>
</evidence>
<gene>
    <name evidence="5" type="primary">astE</name>
    <name evidence="9" type="ORF">SAMN04487959_10210</name>
</gene>
<feature type="domain" description="AstE/AspA barrel-sandwich hybrid" evidence="7">
    <location>
        <begin position="254"/>
        <end position="327"/>
    </location>
</feature>
<dbReference type="Gene3D" id="3.40.630.10">
    <property type="entry name" value="Zn peptidases"/>
    <property type="match status" value="1"/>
</dbReference>
<dbReference type="InterPro" id="IPR007036">
    <property type="entry name" value="Aste_AspA_hybrid_dom"/>
</dbReference>
<reference evidence="9 10" key="1">
    <citation type="submission" date="2016-10" db="EMBL/GenBank/DDBJ databases">
        <authorList>
            <person name="de Groot N.N."/>
        </authorList>
    </citation>
    <scope>NUCLEOTIDE SEQUENCE [LARGE SCALE GENOMIC DNA]</scope>
    <source>
        <strain evidence="9 10">CGMCC 1.6848</strain>
    </source>
</reference>
<dbReference type="GO" id="GO:0019544">
    <property type="term" value="P:L-arginine catabolic process to L-glutamate"/>
    <property type="evidence" value="ECO:0007669"/>
    <property type="project" value="UniProtKB-UniRule"/>
</dbReference>
<dbReference type="CDD" id="cd03855">
    <property type="entry name" value="M14_ASTE"/>
    <property type="match status" value="1"/>
</dbReference>